<organism evidence="11 12">
    <name type="scientific">Sporolactobacillus putidus</name>
    <dbReference type="NCBI Taxonomy" id="492735"/>
    <lineage>
        <taxon>Bacteria</taxon>
        <taxon>Bacillati</taxon>
        <taxon>Bacillota</taxon>
        <taxon>Bacilli</taxon>
        <taxon>Bacillales</taxon>
        <taxon>Sporolactobacillaceae</taxon>
        <taxon>Sporolactobacillus</taxon>
    </lineage>
</organism>
<evidence type="ECO:0000256" key="1">
    <source>
        <dbReference type="ARBA" id="ARBA00000380"/>
    </source>
</evidence>
<evidence type="ECO:0000313" key="11">
    <source>
        <dbReference type="EMBL" id="GGL47635.1"/>
    </source>
</evidence>
<evidence type="ECO:0000256" key="9">
    <source>
        <dbReference type="PIRSR" id="PIRSR613078-3"/>
    </source>
</evidence>
<dbReference type="HAMAP" id="MF_01039">
    <property type="entry name" value="PGAM_GpmA"/>
    <property type="match status" value="1"/>
</dbReference>
<comment type="caution">
    <text evidence="11">The sequence shown here is derived from an EMBL/GenBank/DDBJ whole genome shotgun (WGS) entry which is preliminary data.</text>
</comment>
<evidence type="ECO:0000313" key="12">
    <source>
        <dbReference type="Proteomes" id="UP000654670"/>
    </source>
</evidence>
<evidence type="ECO:0000256" key="10">
    <source>
        <dbReference type="RuleBase" id="RU004512"/>
    </source>
</evidence>
<dbReference type="GO" id="GO:0006094">
    <property type="term" value="P:gluconeogenesis"/>
    <property type="evidence" value="ECO:0007669"/>
    <property type="project" value="UniProtKB-UniRule"/>
</dbReference>
<dbReference type="InterPro" id="IPR001345">
    <property type="entry name" value="PG/BPGM_mutase_AS"/>
</dbReference>
<dbReference type="EMBL" id="BMOK01000003">
    <property type="protein sequence ID" value="GGL47635.1"/>
    <property type="molecule type" value="Genomic_DNA"/>
</dbReference>
<evidence type="ECO:0000256" key="8">
    <source>
        <dbReference type="PIRSR" id="PIRSR613078-2"/>
    </source>
</evidence>
<dbReference type="GO" id="GO:0004619">
    <property type="term" value="F:phosphoglycerate mutase activity"/>
    <property type="evidence" value="ECO:0007669"/>
    <property type="project" value="UniProtKB-UniRule"/>
</dbReference>
<dbReference type="RefSeq" id="WP_229727475.1">
    <property type="nucleotide sequence ID" value="NZ_BMOK01000003.1"/>
</dbReference>
<keyword evidence="4 6" id="KW-0324">Glycolysis</keyword>
<dbReference type="CDD" id="cd07067">
    <property type="entry name" value="HP_PGM_like"/>
    <property type="match status" value="1"/>
</dbReference>
<feature type="binding site" evidence="6 8">
    <location>
        <begin position="7"/>
        <end position="14"/>
    </location>
    <ligand>
        <name>substrate</name>
    </ligand>
</feature>
<name>A0A917RZV2_9BACL</name>
<reference evidence="11" key="1">
    <citation type="journal article" date="2014" name="Int. J. Syst. Evol. Microbiol.">
        <title>Complete genome sequence of Corynebacterium casei LMG S-19264T (=DSM 44701T), isolated from a smear-ripened cheese.</title>
        <authorList>
            <consortium name="US DOE Joint Genome Institute (JGI-PGF)"/>
            <person name="Walter F."/>
            <person name="Albersmeier A."/>
            <person name="Kalinowski J."/>
            <person name="Ruckert C."/>
        </authorList>
    </citation>
    <scope>NUCLEOTIDE SEQUENCE</scope>
    <source>
        <strain evidence="11">JCM 15325</strain>
    </source>
</reference>
<dbReference type="NCBIfam" id="NF010713">
    <property type="entry name" value="PRK14115.1"/>
    <property type="match status" value="1"/>
</dbReference>
<keyword evidence="12" id="KW-1185">Reference proteome</keyword>
<comment type="similarity">
    <text evidence="2 6">Belongs to the phosphoglycerate mutase family. BPG-dependent PGAM subfamily.</text>
</comment>
<feature type="binding site" evidence="6 8">
    <location>
        <position position="97"/>
    </location>
    <ligand>
        <name>substrate</name>
    </ligand>
</feature>
<comment type="catalytic activity">
    <reaction evidence="1 6 10">
        <text>(2R)-2-phosphoglycerate = (2R)-3-phosphoglycerate</text>
        <dbReference type="Rhea" id="RHEA:15901"/>
        <dbReference type="ChEBI" id="CHEBI:58272"/>
        <dbReference type="ChEBI" id="CHEBI:58289"/>
        <dbReference type="EC" id="5.4.2.11"/>
    </reaction>
</comment>
<dbReference type="SUPFAM" id="SSF53254">
    <property type="entry name" value="Phosphoglycerate mutase-like"/>
    <property type="match status" value="1"/>
</dbReference>
<feature type="active site" description="Tele-phosphohistidine intermediate" evidence="6 7">
    <location>
        <position position="8"/>
    </location>
</feature>
<dbReference type="Gene3D" id="3.40.50.1240">
    <property type="entry name" value="Phosphoglycerate mutase-like"/>
    <property type="match status" value="1"/>
</dbReference>
<feature type="binding site" evidence="6 8">
    <location>
        <begin position="20"/>
        <end position="21"/>
    </location>
    <ligand>
        <name>substrate</name>
    </ligand>
</feature>
<evidence type="ECO:0000256" key="7">
    <source>
        <dbReference type="PIRSR" id="PIRSR613078-1"/>
    </source>
</evidence>
<reference evidence="11" key="2">
    <citation type="submission" date="2020-09" db="EMBL/GenBank/DDBJ databases">
        <authorList>
            <person name="Sun Q."/>
            <person name="Ohkuma M."/>
        </authorList>
    </citation>
    <scope>NUCLEOTIDE SEQUENCE</scope>
    <source>
        <strain evidence="11">JCM 15325</strain>
    </source>
</reference>
<feature type="active site" description="Proton donor/acceptor" evidence="6 7">
    <location>
        <position position="86"/>
    </location>
</feature>
<evidence type="ECO:0000256" key="3">
    <source>
        <dbReference type="ARBA" id="ARBA00022432"/>
    </source>
</evidence>
<comment type="caution">
    <text evidence="6">Lacks conserved residue(s) required for the propagation of feature annotation.</text>
</comment>
<sequence>MKLVVVRHGESEYNESNLFSGWEDVALTEKGIREAKAAGRIIKKMDISFDVAYTSVLKRSIKSLQYILDEIGQEWLPIHKTWRLNERSYGALQRLNKAETAERCGKELVDGWRKSYAILPPLLDVSDPRHPCHDPRYRHVDPHLLPAGESLKTTLDRVLPCWTDRIAPHLINGENVLIVSHRNTLRALLKYLDHLSDEAIVHVDVPTGTPIIYEFDHELNILSKKELAKEPSAGE</sequence>
<dbReference type="InterPro" id="IPR029033">
    <property type="entry name" value="His_PPase_superfam"/>
</dbReference>
<dbReference type="PIRSF" id="PIRSF000709">
    <property type="entry name" value="6PFK_2-Ptase"/>
    <property type="match status" value="1"/>
</dbReference>
<dbReference type="PANTHER" id="PTHR11931">
    <property type="entry name" value="PHOSPHOGLYCERATE MUTASE"/>
    <property type="match status" value="1"/>
</dbReference>
<dbReference type="PROSITE" id="PS00175">
    <property type="entry name" value="PG_MUTASE"/>
    <property type="match status" value="1"/>
</dbReference>
<proteinExistence type="inferred from homology"/>
<dbReference type="EC" id="5.4.2.11" evidence="6 10"/>
<dbReference type="NCBIfam" id="TIGR01258">
    <property type="entry name" value="pgm_1"/>
    <property type="match status" value="1"/>
</dbReference>
<comment type="function">
    <text evidence="6 10">Catalyzes the interconversion of 2-phosphoglycerate and 3-phosphoglycerate.</text>
</comment>
<evidence type="ECO:0000256" key="5">
    <source>
        <dbReference type="ARBA" id="ARBA00023235"/>
    </source>
</evidence>
<accession>A0A917RZV2</accession>
<feature type="binding site" evidence="6 8">
    <location>
        <begin position="86"/>
        <end position="89"/>
    </location>
    <ligand>
        <name>substrate</name>
    </ligand>
</feature>
<evidence type="ECO:0000256" key="6">
    <source>
        <dbReference type="HAMAP-Rule" id="MF_01039"/>
    </source>
</evidence>
<protein>
    <recommendedName>
        <fullName evidence="6 10">2,3-bisphosphoglycerate-dependent phosphoglycerate mutase</fullName>
        <shortName evidence="6">BPG-dependent PGAM</shortName>
        <shortName evidence="6">PGAM</shortName>
        <shortName evidence="6">Phosphoglyceromutase</shortName>
        <shortName evidence="6">dPGM</shortName>
        <ecNumber evidence="6 10">5.4.2.11</ecNumber>
    </recommendedName>
</protein>
<dbReference type="Pfam" id="PF00300">
    <property type="entry name" value="His_Phos_1"/>
    <property type="match status" value="1"/>
</dbReference>
<feature type="binding site" evidence="6 8">
    <location>
        <position position="59"/>
    </location>
    <ligand>
        <name>substrate</name>
    </ligand>
</feature>
<dbReference type="Proteomes" id="UP000654670">
    <property type="component" value="Unassembled WGS sequence"/>
</dbReference>
<comment type="pathway">
    <text evidence="6 10">Carbohydrate degradation; glycolysis; pyruvate from D-glyceraldehyde 3-phosphate: step 3/5.</text>
</comment>
<gene>
    <name evidence="11" type="primary">gpmA2</name>
    <name evidence="6" type="synonym">gpmA</name>
    <name evidence="11" type="ORF">GCM10007968_09690</name>
</gene>
<dbReference type="InterPro" id="IPR013078">
    <property type="entry name" value="His_Pase_superF_clade-1"/>
</dbReference>
<evidence type="ECO:0000256" key="4">
    <source>
        <dbReference type="ARBA" id="ARBA00023152"/>
    </source>
</evidence>
<dbReference type="FunFam" id="3.40.50.1240:FF:000003">
    <property type="entry name" value="2,3-bisphosphoglycerate-dependent phosphoglycerate mutase"/>
    <property type="match status" value="1"/>
</dbReference>
<feature type="site" description="Transition state stabilizer" evidence="6 9">
    <location>
        <position position="181"/>
    </location>
</feature>
<dbReference type="InterPro" id="IPR005952">
    <property type="entry name" value="Phosphogly_mut1"/>
</dbReference>
<dbReference type="SMART" id="SM00855">
    <property type="entry name" value="PGAM"/>
    <property type="match status" value="1"/>
</dbReference>
<keyword evidence="3 6" id="KW-0312">Gluconeogenesis</keyword>
<evidence type="ECO:0000256" key="2">
    <source>
        <dbReference type="ARBA" id="ARBA00006717"/>
    </source>
</evidence>
<dbReference type="AlphaFoldDB" id="A0A917RZV2"/>
<keyword evidence="5 6" id="KW-0413">Isomerase</keyword>
<dbReference type="GO" id="GO:0006096">
    <property type="term" value="P:glycolytic process"/>
    <property type="evidence" value="ECO:0007669"/>
    <property type="project" value="UniProtKB-UniRule"/>
</dbReference>